<sequence length="916" mass="102336">MATKSNFKRAPPQAQLAVLASLRTTKMVDDSKAILPAELINTILDYLPVADMFSFARTSKRMQEMVYDDTRWIQRLKSMGCWNDFEAKQRFEEAIRRTVESQKAEEAQKTSVPGQGAVAGLGIGGVEPSRGSMTLFDADEDIQRQSLEQKVRGRSLTLDKGFNDMTLTPTFTAPQARSPMIEPQAALRVISGVRSIRGRARQEYGMVYGALAPYYFDLARSRSHTDPVLFRTYRDPEQQAVMLAQLKTFAKSDSAQGWSQREEKLDTMIGIFENAVLREFETGCEEKDYDGRMKRFASVLFQLNGGAACLDSFIHNHPMMLDKEKLGNPGDCLPNLSSSQLTLEPSREFFHGLAIALNEETTIIDRVFPPSFDVLQPFLERVAEDIISEYITSLFDEAHDVSTDVYLKAVAGVFDQASQLAISLKPTKGSKANFQEEAIRIISRCFEQHIDLYLQEELDFFKRKSVEQVEVWEKRLSAEEQTTETFYMSNVNRKAAKQDFLSSFKKVVMMPVNVLPTIGGSGSRNSVIATPAVNGNGGLEAPARSDTPSGDGARSPGLQVPTTELAAKAAIMNSRLEGIRTLFSIEVALDLTHKAKSSLERAARFVRLGGQSGEEAKEQCEQIFIFLVQILGTRHMKLGFDKAVGHLADYKPREVADHSKEGVAPLVAFLELVNVGDLIQQMVEVFYLQELVAANLTDRDDFLSLAAKEKKKFESMLDERVAAGLNKGIDVLMDEVEYLCGTLQQPSDFNPPVGPNGMAQLSDIGPSETAKRVVDMVSSHTSMLIGSTDKNVLDVFNQEVGVRLFTAICKHLKRQRVSVDGAIVLISDMNAYNTYIVSLRNKPLMQYFAALRELSQIYLIAPKEAKEIATIIADTDRYHGIFRAEEVYEYAERRADWYQIKSAVEKQMYGVGCWVM</sequence>
<evidence type="ECO:0000313" key="4">
    <source>
        <dbReference type="Proteomes" id="UP000800082"/>
    </source>
</evidence>
<dbReference type="InterPro" id="IPR009976">
    <property type="entry name" value="Sec10-like"/>
</dbReference>
<evidence type="ECO:0000256" key="1">
    <source>
        <dbReference type="SAM" id="MobiDB-lite"/>
    </source>
</evidence>
<dbReference type="GO" id="GO:0006887">
    <property type="term" value="P:exocytosis"/>
    <property type="evidence" value="ECO:0007669"/>
    <property type="project" value="TreeGrafter"/>
</dbReference>
<dbReference type="SMART" id="SM00256">
    <property type="entry name" value="FBOX"/>
    <property type="match status" value="1"/>
</dbReference>
<dbReference type="Gene3D" id="1.20.1280.50">
    <property type="match status" value="1"/>
</dbReference>
<name>A0A6A5RQ44_9PLEO</name>
<proteinExistence type="predicted"/>
<dbReference type="Pfam" id="PF00646">
    <property type="entry name" value="F-box"/>
    <property type="match status" value="1"/>
</dbReference>
<dbReference type="PANTHER" id="PTHR12100">
    <property type="entry name" value="SEC10"/>
    <property type="match status" value="1"/>
</dbReference>
<feature type="region of interest" description="Disordered" evidence="1">
    <location>
        <begin position="534"/>
        <end position="558"/>
    </location>
</feature>
<dbReference type="PROSITE" id="PS50181">
    <property type="entry name" value="FBOX"/>
    <property type="match status" value="1"/>
</dbReference>
<reference evidence="3" key="1">
    <citation type="journal article" date="2020" name="Stud. Mycol.">
        <title>101 Dothideomycetes genomes: a test case for predicting lifestyles and emergence of pathogens.</title>
        <authorList>
            <person name="Haridas S."/>
            <person name="Albert R."/>
            <person name="Binder M."/>
            <person name="Bloem J."/>
            <person name="Labutti K."/>
            <person name="Salamov A."/>
            <person name="Andreopoulos B."/>
            <person name="Baker S."/>
            <person name="Barry K."/>
            <person name="Bills G."/>
            <person name="Bluhm B."/>
            <person name="Cannon C."/>
            <person name="Castanera R."/>
            <person name="Culley D."/>
            <person name="Daum C."/>
            <person name="Ezra D."/>
            <person name="Gonzalez J."/>
            <person name="Henrissat B."/>
            <person name="Kuo A."/>
            <person name="Liang C."/>
            <person name="Lipzen A."/>
            <person name="Lutzoni F."/>
            <person name="Magnuson J."/>
            <person name="Mondo S."/>
            <person name="Nolan M."/>
            <person name="Ohm R."/>
            <person name="Pangilinan J."/>
            <person name="Park H.-J."/>
            <person name="Ramirez L."/>
            <person name="Alfaro M."/>
            <person name="Sun H."/>
            <person name="Tritt A."/>
            <person name="Yoshinaga Y."/>
            <person name="Zwiers L.-H."/>
            <person name="Turgeon B."/>
            <person name="Goodwin S."/>
            <person name="Spatafora J."/>
            <person name="Crous P."/>
            <person name="Grigoriev I."/>
        </authorList>
    </citation>
    <scope>NUCLEOTIDE SEQUENCE</scope>
    <source>
        <strain evidence="3">CBS 183.55</strain>
    </source>
</reference>
<dbReference type="RefSeq" id="XP_033450037.1">
    <property type="nucleotide sequence ID" value="XM_033592163.1"/>
</dbReference>
<dbReference type="PANTHER" id="PTHR12100:SF1">
    <property type="entry name" value="RECYCLIN-1"/>
    <property type="match status" value="1"/>
</dbReference>
<dbReference type="Pfam" id="PF07393">
    <property type="entry name" value="Sec10_HB"/>
    <property type="match status" value="1"/>
</dbReference>
<dbReference type="OrthoDB" id="5554140at2759"/>
<gene>
    <name evidence="3" type="ORF">M421DRAFT_419571</name>
</gene>
<evidence type="ECO:0000313" key="3">
    <source>
        <dbReference type="EMBL" id="KAF1929789.1"/>
    </source>
</evidence>
<dbReference type="InterPro" id="IPR048627">
    <property type="entry name" value="Sec10_HB"/>
</dbReference>
<dbReference type="EMBL" id="ML978965">
    <property type="protein sequence ID" value="KAF1929789.1"/>
    <property type="molecule type" value="Genomic_DNA"/>
</dbReference>
<dbReference type="Proteomes" id="UP000800082">
    <property type="component" value="Unassembled WGS sequence"/>
</dbReference>
<protein>
    <submittedName>
        <fullName evidence="3">Secretion pathway protein Sls2/Rcy1</fullName>
    </submittedName>
</protein>
<dbReference type="GeneID" id="54349831"/>
<keyword evidence="4" id="KW-1185">Reference proteome</keyword>
<dbReference type="AlphaFoldDB" id="A0A6A5RQ44"/>
<dbReference type="SUPFAM" id="SSF81383">
    <property type="entry name" value="F-box domain"/>
    <property type="match status" value="1"/>
</dbReference>
<organism evidence="3 4">
    <name type="scientific">Didymella exigua CBS 183.55</name>
    <dbReference type="NCBI Taxonomy" id="1150837"/>
    <lineage>
        <taxon>Eukaryota</taxon>
        <taxon>Fungi</taxon>
        <taxon>Dikarya</taxon>
        <taxon>Ascomycota</taxon>
        <taxon>Pezizomycotina</taxon>
        <taxon>Dothideomycetes</taxon>
        <taxon>Pleosporomycetidae</taxon>
        <taxon>Pleosporales</taxon>
        <taxon>Pleosporineae</taxon>
        <taxon>Didymellaceae</taxon>
        <taxon>Didymella</taxon>
    </lineage>
</organism>
<dbReference type="GO" id="GO:0000145">
    <property type="term" value="C:exocyst"/>
    <property type="evidence" value="ECO:0007669"/>
    <property type="project" value="TreeGrafter"/>
</dbReference>
<dbReference type="InterPro" id="IPR001810">
    <property type="entry name" value="F-box_dom"/>
</dbReference>
<accession>A0A6A5RQ44</accession>
<dbReference type="GO" id="GO:0006893">
    <property type="term" value="P:Golgi to plasma membrane transport"/>
    <property type="evidence" value="ECO:0007669"/>
    <property type="project" value="TreeGrafter"/>
</dbReference>
<dbReference type="InterPro" id="IPR036047">
    <property type="entry name" value="F-box-like_dom_sf"/>
</dbReference>
<evidence type="ECO:0000259" key="2">
    <source>
        <dbReference type="PROSITE" id="PS50181"/>
    </source>
</evidence>
<feature type="domain" description="F-box" evidence="2">
    <location>
        <begin position="29"/>
        <end position="75"/>
    </location>
</feature>